<dbReference type="Pfam" id="PF01544">
    <property type="entry name" value="CorA"/>
    <property type="match status" value="1"/>
</dbReference>
<proteinExistence type="inferred from homology"/>
<evidence type="ECO:0000256" key="4">
    <source>
        <dbReference type="ARBA" id="ARBA00022475"/>
    </source>
</evidence>
<keyword evidence="7 9" id="KW-0472">Membrane</keyword>
<dbReference type="GO" id="GO:0050897">
    <property type="term" value="F:cobalt ion binding"/>
    <property type="evidence" value="ECO:0007669"/>
    <property type="project" value="TreeGrafter"/>
</dbReference>
<evidence type="ECO:0000256" key="7">
    <source>
        <dbReference type="ARBA" id="ARBA00023136"/>
    </source>
</evidence>
<comment type="similarity">
    <text evidence="2">Belongs to the CorA metal ion transporter (MIT) (TC 1.A.35) family.</text>
</comment>
<name>A0A6A6SE23_9PLEO</name>
<comment type="subcellular location">
    <subcellularLocation>
        <location evidence="1">Cell membrane</location>
        <topology evidence="1">Multi-pass membrane protein</topology>
    </subcellularLocation>
</comment>
<feature type="transmembrane region" description="Helical" evidence="9">
    <location>
        <begin position="595"/>
        <end position="613"/>
    </location>
</feature>
<feature type="compositionally biased region" description="Polar residues" evidence="8">
    <location>
        <begin position="702"/>
        <end position="713"/>
    </location>
</feature>
<feature type="transmembrane region" description="Helical" evidence="9">
    <location>
        <begin position="561"/>
        <end position="580"/>
    </location>
</feature>
<feature type="compositionally biased region" description="Basic and acidic residues" evidence="8">
    <location>
        <begin position="659"/>
        <end position="669"/>
    </location>
</feature>
<dbReference type="SUPFAM" id="SSF144083">
    <property type="entry name" value="Magnesium transport protein CorA, transmembrane region"/>
    <property type="match status" value="1"/>
</dbReference>
<dbReference type="GO" id="GO:0015087">
    <property type="term" value="F:cobalt ion transmembrane transporter activity"/>
    <property type="evidence" value="ECO:0007669"/>
    <property type="project" value="TreeGrafter"/>
</dbReference>
<accession>A0A6A6SE23</accession>
<evidence type="ECO:0000256" key="1">
    <source>
        <dbReference type="ARBA" id="ARBA00004651"/>
    </source>
</evidence>
<keyword evidence="5 9" id="KW-0812">Transmembrane</keyword>
<dbReference type="OrthoDB" id="165352at2759"/>
<evidence type="ECO:0000313" key="11">
    <source>
        <dbReference type="Proteomes" id="UP000799753"/>
    </source>
</evidence>
<evidence type="ECO:0000256" key="5">
    <source>
        <dbReference type="ARBA" id="ARBA00022692"/>
    </source>
</evidence>
<organism evidence="10 11">
    <name type="scientific">Massarina eburnea CBS 473.64</name>
    <dbReference type="NCBI Taxonomy" id="1395130"/>
    <lineage>
        <taxon>Eukaryota</taxon>
        <taxon>Fungi</taxon>
        <taxon>Dikarya</taxon>
        <taxon>Ascomycota</taxon>
        <taxon>Pezizomycotina</taxon>
        <taxon>Dothideomycetes</taxon>
        <taxon>Pleosporomycetidae</taxon>
        <taxon>Pleosporales</taxon>
        <taxon>Massarineae</taxon>
        <taxon>Massarinaceae</taxon>
        <taxon>Massarina</taxon>
    </lineage>
</organism>
<feature type="compositionally biased region" description="Basic and acidic residues" evidence="8">
    <location>
        <begin position="39"/>
        <end position="60"/>
    </location>
</feature>
<feature type="compositionally biased region" description="Acidic residues" evidence="8">
    <location>
        <begin position="234"/>
        <end position="246"/>
    </location>
</feature>
<feature type="compositionally biased region" description="Polar residues" evidence="8">
    <location>
        <begin position="1"/>
        <end position="10"/>
    </location>
</feature>
<evidence type="ECO:0000256" key="3">
    <source>
        <dbReference type="ARBA" id="ARBA00022448"/>
    </source>
</evidence>
<dbReference type="PANTHER" id="PTHR46494:SF1">
    <property type="entry name" value="CORA FAMILY METAL ION TRANSPORTER (EUROFUNG)"/>
    <property type="match status" value="1"/>
</dbReference>
<dbReference type="InterPro" id="IPR045861">
    <property type="entry name" value="CorA_cytoplasmic_dom"/>
</dbReference>
<keyword evidence="4" id="KW-1003">Cell membrane</keyword>
<evidence type="ECO:0000256" key="8">
    <source>
        <dbReference type="SAM" id="MobiDB-lite"/>
    </source>
</evidence>
<dbReference type="GO" id="GO:0000287">
    <property type="term" value="F:magnesium ion binding"/>
    <property type="evidence" value="ECO:0007669"/>
    <property type="project" value="TreeGrafter"/>
</dbReference>
<dbReference type="PANTHER" id="PTHR46494">
    <property type="entry name" value="CORA FAMILY METAL ION TRANSPORTER (EUROFUNG)"/>
    <property type="match status" value="1"/>
</dbReference>
<evidence type="ECO:0000256" key="9">
    <source>
        <dbReference type="SAM" id="Phobius"/>
    </source>
</evidence>
<feature type="region of interest" description="Disordered" evidence="8">
    <location>
        <begin position="1"/>
        <end position="82"/>
    </location>
</feature>
<sequence>MTSPDATNADATRVVDFGAAPQAPQPPSPHPEASNGSHGSHEPLRIETHMGAHAEERGRSTSEVSATAARAGAEGNNLLSPERGSMESFLRRRPTRSNTVRHYQDPIRQDWEQPGAEPGVDTTKENYAADYNLQDTCEISAVDFSPNRVETVYMENGDLEEYLAKPKEDWVECRWISVNGLSWDVIQKLGNYKSLHRLAIEDLMNTRGRTKADWYPDHAFLLLTLSKLVRVPDDDSDSDSDSDEDEPPKKRSRKQTEKKPWLKNLFGSDSAPSRDPQDYQEKGYELDGAITSRMQDMRAPGQHAPEIRTLQRFRGGPNMSRTIYMEQNSALASRKLAVSVEQVCIFVCSDNTVISFFEHSAPEIEEPIMKRLNSKDTVVRNSGEASMVVQAIIDAIIDLAIPVVAAYEDVMGELELDVLRSPNIRHSQSLYILTSEIAILRNTIQPIISLINALRDHKPTMVLQKVDEPPKLPHDATEAQKAEYTQHMEQYRNQNRAKHTLTRDSISSISISPLTLTYLGDVEDHCLMITASLDQMRRAADNLIELIFNMMGAFQNETMKILTAVTIFFLPLTFLVGYFGQNFDRMPSVQTHSELYFWIIAVPVCAVTMLGLLQGPIRRKWRKVSESWDLNKAKKKAGPLKDDRKGVSHGMALAMGLNRDPRMNNDGRKHAQSQQQHRGPAQHHTPHTNSYGSSATRKRRNTLYTKNNTIGSF</sequence>
<reference evidence="10" key="1">
    <citation type="journal article" date="2020" name="Stud. Mycol.">
        <title>101 Dothideomycetes genomes: a test case for predicting lifestyles and emergence of pathogens.</title>
        <authorList>
            <person name="Haridas S."/>
            <person name="Albert R."/>
            <person name="Binder M."/>
            <person name="Bloem J."/>
            <person name="Labutti K."/>
            <person name="Salamov A."/>
            <person name="Andreopoulos B."/>
            <person name="Baker S."/>
            <person name="Barry K."/>
            <person name="Bills G."/>
            <person name="Bluhm B."/>
            <person name="Cannon C."/>
            <person name="Castanera R."/>
            <person name="Culley D."/>
            <person name="Daum C."/>
            <person name="Ezra D."/>
            <person name="Gonzalez J."/>
            <person name="Henrissat B."/>
            <person name="Kuo A."/>
            <person name="Liang C."/>
            <person name="Lipzen A."/>
            <person name="Lutzoni F."/>
            <person name="Magnuson J."/>
            <person name="Mondo S."/>
            <person name="Nolan M."/>
            <person name="Ohm R."/>
            <person name="Pangilinan J."/>
            <person name="Park H.-J."/>
            <person name="Ramirez L."/>
            <person name="Alfaro M."/>
            <person name="Sun H."/>
            <person name="Tritt A."/>
            <person name="Yoshinaga Y."/>
            <person name="Zwiers L.-H."/>
            <person name="Turgeon B."/>
            <person name="Goodwin S."/>
            <person name="Spatafora J."/>
            <person name="Crous P."/>
            <person name="Grigoriev I."/>
        </authorList>
    </citation>
    <scope>NUCLEOTIDE SEQUENCE</scope>
    <source>
        <strain evidence="10">CBS 473.64</strain>
    </source>
</reference>
<keyword evidence="6 9" id="KW-1133">Transmembrane helix</keyword>
<dbReference type="GO" id="GO:0015095">
    <property type="term" value="F:magnesium ion transmembrane transporter activity"/>
    <property type="evidence" value="ECO:0007669"/>
    <property type="project" value="TreeGrafter"/>
</dbReference>
<protein>
    <recommendedName>
        <fullName evidence="12">Cora-domain-containing protein</fullName>
    </recommendedName>
</protein>
<evidence type="ECO:0000256" key="2">
    <source>
        <dbReference type="ARBA" id="ARBA00009765"/>
    </source>
</evidence>
<dbReference type="Proteomes" id="UP000799753">
    <property type="component" value="Unassembled WGS sequence"/>
</dbReference>
<dbReference type="InterPro" id="IPR002523">
    <property type="entry name" value="MgTranspt_CorA/ZnTranspt_ZntB"/>
</dbReference>
<dbReference type="InterPro" id="IPR045863">
    <property type="entry name" value="CorA_TM1_TM2"/>
</dbReference>
<evidence type="ECO:0000313" key="10">
    <source>
        <dbReference type="EMBL" id="KAF2646145.1"/>
    </source>
</evidence>
<dbReference type="SUPFAM" id="SSF143865">
    <property type="entry name" value="CorA soluble domain-like"/>
    <property type="match status" value="1"/>
</dbReference>
<dbReference type="Gene3D" id="1.20.58.340">
    <property type="entry name" value="Magnesium transport protein CorA, transmembrane region"/>
    <property type="match status" value="2"/>
</dbReference>
<dbReference type="EMBL" id="MU006776">
    <property type="protein sequence ID" value="KAF2646145.1"/>
    <property type="molecule type" value="Genomic_DNA"/>
</dbReference>
<dbReference type="Gene3D" id="3.30.460.20">
    <property type="entry name" value="CorA soluble domain-like"/>
    <property type="match status" value="1"/>
</dbReference>
<dbReference type="GO" id="GO:0005886">
    <property type="term" value="C:plasma membrane"/>
    <property type="evidence" value="ECO:0007669"/>
    <property type="project" value="UniProtKB-SubCell"/>
</dbReference>
<evidence type="ECO:0000256" key="6">
    <source>
        <dbReference type="ARBA" id="ARBA00022989"/>
    </source>
</evidence>
<feature type="region of interest" description="Disordered" evidence="8">
    <location>
        <begin position="656"/>
        <end position="713"/>
    </location>
</feature>
<keyword evidence="11" id="KW-1185">Reference proteome</keyword>
<evidence type="ECO:0008006" key="12">
    <source>
        <dbReference type="Google" id="ProtNLM"/>
    </source>
</evidence>
<gene>
    <name evidence="10" type="ORF">P280DRAFT_464394</name>
</gene>
<feature type="region of interest" description="Disordered" evidence="8">
    <location>
        <begin position="232"/>
        <end position="281"/>
    </location>
</feature>
<dbReference type="AlphaFoldDB" id="A0A6A6SE23"/>
<keyword evidence="3" id="KW-0813">Transport</keyword>